<sequence>MTHTTRFGSVRNRGDGNVVSQGNAGTERITVGPDRTRTEPSIEDPRPGRNPIDPDPTRNVFVVHGRDEQVRREMFGLLRALNLRPLEWEDLVGFTGQATPFLGEVVAAAPAQAQAALVLLTPDDVVRLHPSLLKPEDPDDERLPTGQPRPNVLLELGMVLMAYPQRTVIVEFGPLRRIADLAGRNVIRFNGTVEAVRKVAARLELAGCPVKDTGVDWLDVSVLSRLDAFNRDRTL</sequence>
<evidence type="ECO:0000259" key="2">
    <source>
        <dbReference type="Pfam" id="PF10137"/>
    </source>
</evidence>
<dbReference type="EMBL" id="JAGSOG010000277">
    <property type="protein sequence ID" value="MBR7838314.1"/>
    <property type="molecule type" value="Genomic_DNA"/>
</dbReference>
<proteinExistence type="predicted"/>
<feature type="region of interest" description="Disordered" evidence="1">
    <location>
        <begin position="1"/>
        <end position="58"/>
    </location>
</feature>
<feature type="domain" description="CD-NTase-associated protein 12/Pycsar effector protein TIR" evidence="2">
    <location>
        <begin position="59"/>
        <end position="190"/>
    </location>
</feature>
<feature type="compositionally biased region" description="Basic and acidic residues" evidence="1">
    <location>
        <begin position="34"/>
        <end position="47"/>
    </location>
</feature>
<gene>
    <name evidence="3" type="ORF">KDL01_33905</name>
</gene>
<dbReference type="GO" id="GO:0050135">
    <property type="term" value="F:NADP+ nucleosidase activity"/>
    <property type="evidence" value="ECO:0007669"/>
    <property type="project" value="InterPro"/>
</dbReference>
<accession>A0A941EZS2</accession>
<comment type="caution">
    <text evidence="3">The sequence shown here is derived from an EMBL/GenBank/DDBJ whole genome shotgun (WGS) entry which is preliminary data.</text>
</comment>
<dbReference type="RefSeq" id="WP_212532773.1">
    <property type="nucleotide sequence ID" value="NZ_JAGSOG010000277.1"/>
</dbReference>
<reference evidence="3" key="1">
    <citation type="submission" date="2021-04" db="EMBL/GenBank/DDBJ databases">
        <title>Genome based classification of Actinospica acidithermotolerans sp. nov., an actinobacterium isolated from an Indonesian hot spring.</title>
        <authorList>
            <person name="Kusuma A.B."/>
            <person name="Putra K.E."/>
            <person name="Nafisah S."/>
            <person name="Loh J."/>
            <person name="Nouioui I."/>
            <person name="Goodfellow M."/>
        </authorList>
    </citation>
    <scope>NUCLEOTIDE SEQUENCE</scope>
    <source>
        <strain evidence="3">CSCA 57</strain>
    </source>
</reference>
<name>A0A941EZS2_9ACTN</name>
<dbReference type="Pfam" id="PF10137">
    <property type="entry name" value="CAP12-PCTIR_TIR"/>
    <property type="match status" value="1"/>
</dbReference>
<keyword evidence="4" id="KW-1185">Reference proteome</keyword>
<dbReference type="InterPro" id="IPR019302">
    <property type="entry name" value="CAP12/PCTIR_TIR_dom"/>
</dbReference>
<evidence type="ECO:0000313" key="4">
    <source>
        <dbReference type="Proteomes" id="UP000675781"/>
    </source>
</evidence>
<evidence type="ECO:0000313" key="3">
    <source>
        <dbReference type="EMBL" id="MBR7838314.1"/>
    </source>
</evidence>
<dbReference type="AlphaFoldDB" id="A0A941EZS2"/>
<dbReference type="Proteomes" id="UP000675781">
    <property type="component" value="Unassembled WGS sequence"/>
</dbReference>
<protein>
    <submittedName>
        <fullName evidence="3">Nucleotide-binding protein</fullName>
    </submittedName>
</protein>
<organism evidence="3 4">
    <name type="scientific">Actinospica durhamensis</name>
    <dbReference type="NCBI Taxonomy" id="1508375"/>
    <lineage>
        <taxon>Bacteria</taxon>
        <taxon>Bacillati</taxon>
        <taxon>Actinomycetota</taxon>
        <taxon>Actinomycetes</taxon>
        <taxon>Catenulisporales</taxon>
        <taxon>Actinospicaceae</taxon>
        <taxon>Actinospica</taxon>
    </lineage>
</organism>
<evidence type="ECO:0000256" key="1">
    <source>
        <dbReference type="SAM" id="MobiDB-lite"/>
    </source>
</evidence>